<evidence type="ECO:0000259" key="9">
    <source>
        <dbReference type="PROSITE" id="PS50127"/>
    </source>
</evidence>
<keyword evidence="11" id="KW-1185">Reference proteome</keyword>
<dbReference type="Gene3D" id="3.10.110.10">
    <property type="entry name" value="Ubiquitin Conjugating Enzyme"/>
    <property type="match status" value="1"/>
</dbReference>
<keyword evidence="2 8" id="KW-0833">Ubl conjugation pathway</keyword>
<dbReference type="InterPro" id="IPR023313">
    <property type="entry name" value="UBQ-conjugating_AS"/>
</dbReference>
<gene>
    <name evidence="10" type="ORF">F5Z01DRAFT_173136</name>
</gene>
<evidence type="ECO:0000256" key="3">
    <source>
        <dbReference type="ARBA" id="ARBA00039884"/>
    </source>
</evidence>
<evidence type="ECO:0000256" key="8">
    <source>
        <dbReference type="RuleBase" id="RU362109"/>
    </source>
</evidence>
<dbReference type="PROSITE" id="PS00183">
    <property type="entry name" value="UBC_1"/>
    <property type="match status" value="1"/>
</dbReference>
<evidence type="ECO:0000256" key="2">
    <source>
        <dbReference type="ARBA" id="ARBA00022786"/>
    </source>
</evidence>
<reference evidence="10" key="1">
    <citation type="journal article" date="2021" name="IMA Fungus">
        <title>Genomic characterization of three marine fungi, including Emericellopsis atlantica sp. nov. with signatures of a generalist lifestyle and marine biomass degradation.</title>
        <authorList>
            <person name="Hagestad O.C."/>
            <person name="Hou L."/>
            <person name="Andersen J.H."/>
            <person name="Hansen E.H."/>
            <person name="Altermark B."/>
            <person name="Li C."/>
            <person name="Kuhnert E."/>
            <person name="Cox R.J."/>
            <person name="Crous P.W."/>
            <person name="Spatafora J.W."/>
            <person name="Lail K."/>
            <person name="Amirebrahimi M."/>
            <person name="Lipzen A."/>
            <person name="Pangilinan J."/>
            <person name="Andreopoulos W."/>
            <person name="Hayes R.D."/>
            <person name="Ng V."/>
            <person name="Grigoriev I.V."/>
            <person name="Jackson S.A."/>
            <person name="Sutton T.D.S."/>
            <person name="Dobson A.D.W."/>
            <person name="Rama T."/>
        </authorList>
    </citation>
    <scope>NUCLEOTIDE SEQUENCE</scope>
    <source>
        <strain evidence="10">TS7</strain>
    </source>
</reference>
<feature type="domain" description="UBC core" evidence="9">
    <location>
        <begin position="4"/>
        <end position="154"/>
    </location>
</feature>
<dbReference type="SMART" id="SM00212">
    <property type="entry name" value="UBCc"/>
    <property type="match status" value="1"/>
</dbReference>
<dbReference type="InterPro" id="IPR050113">
    <property type="entry name" value="Ub_conjugating_enzyme"/>
</dbReference>
<dbReference type="GO" id="GO:0016740">
    <property type="term" value="F:transferase activity"/>
    <property type="evidence" value="ECO:0007669"/>
    <property type="project" value="UniProtKB-KW"/>
</dbReference>
<evidence type="ECO:0000256" key="4">
    <source>
        <dbReference type="ARBA" id="ARBA00041569"/>
    </source>
</evidence>
<evidence type="ECO:0000256" key="5">
    <source>
        <dbReference type="ARBA" id="ARBA00042179"/>
    </source>
</evidence>
<dbReference type="AlphaFoldDB" id="A0A9P7ZKA6"/>
<keyword evidence="8" id="KW-0547">Nucleotide-binding</keyword>
<protein>
    <recommendedName>
        <fullName evidence="3">Ubiquitin-conjugating enzyme E2 2</fullName>
    </recommendedName>
    <alternativeName>
        <fullName evidence="5">E2 ubiquitin-conjugating enzyme 2</fullName>
    </alternativeName>
    <alternativeName>
        <fullName evidence="6">Ubiquitin carrier protein UBC2</fullName>
    </alternativeName>
    <alternativeName>
        <fullName evidence="4">Ubiquitin-protein ligase UBC2</fullName>
    </alternativeName>
</protein>
<comment type="similarity">
    <text evidence="8">Belongs to the ubiquitin-conjugating enzyme family.</text>
</comment>
<dbReference type="Pfam" id="PF00179">
    <property type="entry name" value="UQ_con"/>
    <property type="match status" value="1"/>
</dbReference>
<dbReference type="PROSITE" id="PS50127">
    <property type="entry name" value="UBC_2"/>
    <property type="match status" value="1"/>
</dbReference>
<dbReference type="EMBL" id="MU251259">
    <property type="protein sequence ID" value="KAG9253053.1"/>
    <property type="molecule type" value="Genomic_DNA"/>
</dbReference>
<accession>A0A9P7ZKA6</accession>
<keyword evidence="8" id="KW-0067">ATP-binding</keyword>
<dbReference type="InterPro" id="IPR000608">
    <property type="entry name" value="UBC"/>
</dbReference>
<evidence type="ECO:0000256" key="6">
    <source>
        <dbReference type="ARBA" id="ARBA00042190"/>
    </source>
</evidence>
<dbReference type="RefSeq" id="XP_046116977.1">
    <property type="nucleotide sequence ID" value="XM_046257917.1"/>
</dbReference>
<name>A0A9P7ZKA6_9HYPO</name>
<evidence type="ECO:0000313" key="11">
    <source>
        <dbReference type="Proteomes" id="UP000887229"/>
    </source>
</evidence>
<dbReference type="GeneID" id="70288820"/>
<dbReference type="SUPFAM" id="SSF54495">
    <property type="entry name" value="UBC-like"/>
    <property type="match status" value="1"/>
</dbReference>
<comment type="caution">
    <text evidence="10">The sequence shown here is derived from an EMBL/GenBank/DDBJ whole genome shotgun (WGS) entry which is preliminary data.</text>
</comment>
<dbReference type="InterPro" id="IPR016135">
    <property type="entry name" value="UBQ-conjugating_enzyme/RWD"/>
</dbReference>
<keyword evidence="1" id="KW-0808">Transferase</keyword>
<evidence type="ECO:0000256" key="7">
    <source>
        <dbReference type="PROSITE-ProRule" id="PRU10133"/>
    </source>
</evidence>
<evidence type="ECO:0000256" key="1">
    <source>
        <dbReference type="ARBA" id="ARBA00022679"/>
    </source>
</evidence>
<sequence length="239" mass="26521">MPSSRDRRVAKELKDIQTDPAAGITVELSDPSGASMEYLHGHIFGPPKTPYEGGKFDLLITMPNEYPFKPPKIAFKTKIWHPNVSSQTGAICLDILRDNWSPVQTIKSAMMSIRLLLEVPNTDDPQDAEVASQAVKTPALFARRAQEWSIKYAGAPQRQLDLQGKYAESQAAPEPEDFGGYHPSLVGTWTQMGFSTKIVVQVLKERRVPTFNGDNYRPSDEAVADITTHILAKIAEEEV</sequence>
<dbReference type="PANTHER" id="PTHR24067">
    <property type="entry name" value="UBIQUITIN-CONJUGATING ENZYME E2"/>
    <property type="match status" value="1"/>
</dbReference>
<evidence type="ECO:0000313" key="10">
    <source>
        <dbReference type="EMBL" id="KAG9253053.1"/>
    </source>
</evidence>
<dbReference type="GO" id="GO:0005524">
    <property type="term" value="F:ATP binding"/>
    <property type="evidence" value="ECO:0007669"/>
    <property type="project" value="UniProtKB-UniRule"/>
</dbReference>
<feature type="active site" description="Glycyl thioester intermediate" evidence="7">
    <location>
        <position position="92"/>
    </location>
</feature>
<organism evidence="10 11">
    <name type="scientific">Emericellopsis atlantica</name>
    <dbReference type="NCBI Taxonomy" id="2614577"/>
    <lineage>
        <taxon>Eukaryota</taxon>
        <taxon>Fungi</taxon>
        <taxon>Dikarya</taxon>
        <taxon>Ascomycota</taxon>
        <taxon>Pezizomycotina</taxon>
        <taxon>Sordariomycetes</taxon>
        <taxon>Hypocreomycetidae</taxon>
        <taxon>Hypocreales</taxon>
        <taxon>Bionectriaceae</taxon>
        <taxon>Emericellopsis</taxon>
    </lineage>
</organism>
<dbReference type="Proteomes" id="UP000887229">
    <property type="component" value="Unassembled WGS sequence"/>
</dbReference>
<dbReference type="OrthoDB" id="9993688at2759"/>
<proteinExistence type="inferred from homology"/>